<dbReference type="EMBL" id="APNK01000036">
    <property type="protein sequence ID" value="KEZ76205.1"/>
    <property type="molecule type" value="Genomic_DNA"/>
</dbReference>
<evidence type="ECO:0000313" key="3">
    <source>
        <dbReference type="Proteomes" id="UP000028302"/>
    </source>
</evidence>
<protein>
    <submittedName>
        <fullName evidence="2">Virulence factor family protein</fullName>
    </submittedName>
</protein>
<sequence length="256" mass="27643">MVHTDMRFFLERLAWCAGLVAILAGVPGCVFHPGGAPLAPGVADLPLVVYPPRAASSDTADPPAASDTLVVMLSGDGGWAGLDKAVGQSLAKAGYGVVGWDSLRYYWHHHTPDDAAADLDRVIQTYRERWQRPRVVLIGYSRGADVMPFLYNRLPSATQAEVAHVVLLGLAAHITFGYHVLAWVGLGPQGRDVMPEARRLPAARTSCLYGVDDPHATCDELKAAGFDVLGLPGGHHFDRRYAHLAELIRQRIAPTP</sequence>
<dbReference type="STRING" id="1304275.C41B8_16089"/>
<gene>
    <name evidence="2" type="ORF">C41B8_16089</name>
</gene>
<keyword evidence="3" id="KW-1185">Reference proteome</keyword>
<dbReference type="InterPro" id="IPR029058">
    <property type="entry name" value="AB_hydrolase_fold"/>
</dbReference>
<dbReference type="Proteomes" id="UP000028302">
    <property type="component" value="Unassembled WGS sequence"/>
</dbReference>
<dbReference type="PATRIC" id="fig|1304275.5.peg.3294"/>
<dbReference type="Gene3D" id="3.40.50.1820">
    <property type="entry name" value="alpha/beta hydrolase"/>
    <property type="match status" value="1"/>
</dbReference>
<dbReference type="ESTHER" id="9gamm-a0a084ihm1">
    <property type="family name" value="VirJ"/>
</dbReference>
<comment type="caution">
    <text evidence="2">The sequence shown here is derived from an EMBL/GenBank/DDBJ whole genome shotgun (WGS) entry which is preliminary data.</text>
</comment>
<accession>A0A084IHM1</accession>
<evidence type="ECO:0000259" key="1">
    <source>
        <dbReference type="Pfam" id="PF06057"/>
    </source>
</evidence>
<dbReference type="eggNOG" id="COG3946">
    <property type="taxonomic scope" value="Bacteria"/>
</dbReference>
<dbReference type="SUPFAM" id="SSF53474">
    <property type="entry name" value="alpha/beta-Hydrolases"/>
    <property type="match status" value="1"/>
</dbReference>
<name>A0A084IHM1_SALHC</name>
<organism evidence="2 3">
    <name type="scientific">Salinisphaera hydrothermalis (strain C41B8)</name>
    <dbReference type="NCBI Taxonomy" id="1304275"/>
    <lineage>
        <taxon>Bacteria</taxon>
        <taxon>Pseudomonadati</taxon>
        <taxon>Pseudomonadota</taxon>
        <taxon>Gammaproteobacteria</taxon>
        <taxon>Salinisphaerales</taxon>
        <taxon>Salinisphaeraceae</taxon>
        <taxon>Salinisphaera</taxon>
    </lineage>
</organism>
<dbReference type="InterPro" id="IPR010333">
    <property type="entry name" value="VirJ"/>
</dbReference>
<reference evidence="2 3" key="1">
    <citation type="submission" date="2013-03" db="EMBL/GenBank/DDBJ databases">
        <title>Salinisphaera hydrothermalis C41B8 Genome Sequencing.</title>
        <authorList>
            <person name="Li C."/>
            <person name="Lai Q."/>
            <person name="Shao Z."/>
        </authorList>
    </citation>
    <scope>NUCLEOTIDE SEQUENCE [LARGE SCALE GENOMIC DNA]</scope>
    <source>
        <strain evidence="2 3">C41B8</strain>
    </source>
</reference>
<feature type="domain" description="Bacterial virulence" evidence="1">
    <location>
        <begin position="67"/>
        <end position="252"/>
    </location>
</feature>
<proteinExistence type="predicted"/>
<dbReference type="AlphaFoldDB" id="A0A084IHM1"/>
<dbReference type="Pfam" id="PF06057">
    <property type="entry name" value="VirJ"/>
    <property type="match status" value="1"/>
</dbReference>
<evidence type="ECO:0000313" key="2">
    <source>
        <dbReference type="EMBL" id="KEZ76205.1"/>
    </source>
</evidence>